<organism evidence="7 8">
    <name type="scientific">Romboutsia weinsteinii</name>
    <dbReference type="NCBI Taxonomy" id="2020949"/>
    <lineage>
        <taxon>Bacteria</taxon>
        <taxon>Bacillati</taxon>
        <taxon>Bacillota</taxon>
        <taxon>Clostridia</taxon>
        <taxon>Peptostreptococcales</taxon>
        <taxon>Peptostreptococcaceae</taxon>
        <taxon>Romboutsia</taxon>
    </lineage>
</organism>
<evidence type="ECO:0000256" key="6">
    <source>
        <dbReference type="SAM" id="Phobius"/>
    </source>
</evidence>
<keyword evidence="4 6" id="KW-1133">Transmembrane helix</keyword>
<dbReference type="InterPro" id="IPR001851">
    <property type="entry name" value="ABC_transp_permease"/>
</dbReference>
<feature type="transmembrane region" description="Helical" evidence="6">
    <location>
        <begin position="230"/>
        <end position="249"/>
    </location>
</feature>
<dbReference type="PANTHER" id="PTHR32196">
    <property type="entry name" value="ABC TRANSPORTER PERMEASE PROTEIN YPHD-RELATED-RELATED"/>
    <property type="match status" value="1"/>
</dbReference>
<feature type="transmembrane region" description="Helical" evidence="6">
    <location>
        <begin position="120"/>
        <end position="140"/>
    </location>
</feature>
<evidence type="ECO:0000256" key="3">
    <source>
        <dbReference type="ARBA" id="ARBA00022692"/>
    </source>
</evidence>
<accession>A0A371J720</accession>
<sequence length="348" mass="38196">MRKIKAPQIIVMIYLAIMLVFITKLNISMTSILNESLIKFGMNSVLVLSLIPMLRCGVGMNFGMSIGVCAGLVGMCVSLEYKMSGISGFVVAIIVAIVVGCLFGYLYSLILNKLKGKEEIIGMFCGYGFVFIMNIFWSIAPFKNRQMLYPIGGQGLRPKIGINEAYGKILDDMMQIKVGNIVIPMGLLLFVAIICILIKIYFNTKTGFTMKVIAENEKFAYLSGVNINKYRTIAIIFSTVIAAVGICVYSQSYGFVQLYDSPLGFSFPAVSAILIGGATRKETSILNAVLGTYLFQTTYLLSVPIANALLMPELSETLRMIITNGIILYAFVCEGGEMGLWKKQKSLS</sequence>
<feature type="transmembrane region" description="Helical" evidence="6">
    <location>
        <begin position="6"/>
        <end position="25"/>
    </location>
</feature>
<feature type="transmembrane region" description="Helical" evidence="6">
    <location>
        <begin position="178"/>
        <end position="202"/>
    </location>
</feature>
<keyword evidence="8" id="KW-1185">Reference proteome</keyword>
<comment type="caution">
    <text evidence="7">The sequence shown here is derived from an EMBL/GenBank/DDBJ whole genome shotgun (WGS) entry which is preliminary data.</text>
</comment>
<comment type="subcellular location">
    <subcellularLocation>
        <location evidence="1">Cell membrane</location>
        <topology evidence="1">Multi-pass membrane protein</topology>
    </subcellularLocation>
</comment>
<dbReference type="Pfam" id="PF02653">
    <property type="entry name" value="BPD_transp_2"/>
    <property type="match status" value="1"/>
</dbReference>
<dbReference type="GO" id="GO:0022857">
    <property type="term" value="F:transmembrane transporter activity"/>
    <property type="evidence" value="ECO:0007669"/>
    <property type="project" value="InterPro"/>
</dbReference>
<dbReference type="RefSeq" id="WP_094366242.1">
    <property type="nucleotide sequence ID" value="NZ_NOJY02000006.1"/>
</dbReference>
<dbReference type="OrthoDB" id="5499919at2"/>
<gene>
    <name evidence="7" type="ORF">CHL78_005220</name>
</gene>
<dbReference type="PANTHER" id="PTHR32196:SF15">
    <property type="entry name" value="SUGAR ABC TRANSPORTER PERMEASE PROTEIN"/>
    <property type="match status" value="1"/>
</dbReference>
<feature type="transmembrane region" description="Helical" evidence="6">
    <location>
        <begin position="60"/>
        <end position="79"/>
    </location>
</feature>
<evidence type="ECO:0000256" key="4">
    <source>
        <dbReference type="ARBA" id="ARBA00022989"/>
    </source>
</evidence>
<feature type="transmembrane region" description="Helical" evidence="6">
    <location>
        <begin position="86"/>
        <end position="108"/>
    </location>
</feature>
<keyword evidence="3 6" id="KW-0812">Transmembrane</keyword>
<evidence type="ECO:0000256" key="2">
    <source>
        <dbReference type="ARBA" id="ARBA00022475"/>
    </source>
</evidence>
<protein>
    <submittedName>
        <fullName evidence="7">ABC transporter permease</fullName>
    </submittedName>
</protein>
<evidence type="ECO:0000313" key="7">
    <source>
        <dbReference type="EMBL" id="RDY28590.1"/>
    </source>
</evidence>
<dbReference type="Proteomes" id="UP000215694">
    <property type="component" value="Unassembled WGS sequence"/>
</dbReference>
<name>A0A371J720_9FIRM</name>
<proteinExistence type="predicted"/>
<dbReference type="EMBL" id="NOJY02000006">
    <property type="protein sequence ID" value="RDY28590.1"/>
    <property type="molecule type" value="Genomic_DNA"/>
</dbReference>
<reference evidence="7 8" key="1">
    <citation type="journal article" date="2017" name="Genome Announc.">
        <title>Draft Genome Sequence of Romboutsia weinsteinii sp. nov. Strain CCRI-19649(T) Isolated from Surface Water.</title>
        <authorList>
            <person name="Maheux A.F."/>
            <person name="Boudreau D.K."/>
            <person name="Berube E."/>
            <person name="Boissinot M."/>
            <person name="Cantin P."/>
            <person name="Raymond F."/>
            <person name="Corbeil J."/>
            <person name="Omar R.F."/>
            <person name="Bergeron M.G."/>
        </authorList>
    </citation>
    <scope>NUCLEOTIDE SEQUENCE [LARGE SCALE GENOMIC DNA]</scope>
    <source>
        <strain evidence="7 8">CCRI-19649</strain>
    </source>
</reference>
<evidence type="ECO:0000256" key="5">
    <source>
        <dbReference type="ARBA" id="ARBA00023136"/>
    </source>
</evidence>
<feature type="transmembrane region" description="Helical" evidence="6">
    <location>
        <begin position="285"/>
        <end position="310"/>
    </location>
</feature>
<evidence type="ECO:0000313" key="8">
    <source>
        <dbReference type="Proteomes" id="UP000215694"/>
    </source>
</evidence>
<dbReference type="GO" id="GO:0005886">
    <property type="term" value="C:plasma membrane"/>
    <property type="evidence" value="ECO:0007669"/>
    <property type="project" value="UniProtKB-SubCell"/>
</dbReference>
<keyword evidence="2" id="KW-1003">Cell membrane</keyword>
<evidence type="ECO:0000256" key="1">
    <source>
        <dbReference type="ARBA" id="ARBA00004651"/>
    </source>
</evidence>
<dbReference type="AlphaFoldDB" id="A0A371J720"/>
<keyword evidence="5 6" id="KW-0472">Membrane</keyword>